<dbReference type="AlphaFoldDB" id="J3LVV1"/>
<organism evidence="1">
    <name type="scientific">Oryza brachyantha</name>
    <name type="common">malo sina</name>
    <dbReference type="NCBI Taxonomy" id="4533"/>
    <lineage>
        <taxon>Eukaryota</taxon>
        <taxon>Viridiplantae</taxon>
        <taxon>Streptophyta</taxon>
        <taxon>Embryophyta</taxon>
        <taxon>Tracheophyta</taxon>
        <taxon>Spermatophyta</taxon>
        <taxon>Magnoliopsida</taxon>
        <taxon>Liliopsida</taxon>
        <taxon>Poales</taxon>
        <taxon>Poaceae</taxon>
        <taxon>BOP clade</taxon>
        <taxon>Oryzoideae</taxon>
        <taxon>Oryzeae</taxon>
        <taxon>Oryzinae</taxon>
        <taxon>Oryza</taxon>
    </lineage>
</organism>
<dbReference type="Gramene" id="OB04G12760.1">
    <property type="protein sequence ID" value="OB04G12760.1"/>
    <property type="gene ID" value="OB04G12760"/>
</dbReference>
<name>J3LVV1_ORYBR</name>
<evidence type="ECO:0000313" key="1">
    <source>
        <dbReference type="EnsemblPlants" id="OB04G12760.1"/>
    </source>
</evidence>
<evidence type="ECO:0000313" key="2">
    <source>
        <dbReference type="Proteomes" id="UP000006038"/>
    </source>
</evidence>
<reference evidence="1" key="1">
    <citation type="journal article" date="2013" name="Nat. Commun.">
        <title>Whole-genome sequencing of Oryza brachyantha reveals mechanisms underlying Oryza genome evolution.</title>
        <authorList>
            <person name="Chen J."/>
            <person name="Huang Q."/>
            <person name="Gao D."/>
            <person name="Wang J."/>
            <person name="Lang Y."/>
            <person name="Liu T."/>
            <person name="Li B."/>
            <person name="Bai Z."/>
            <person name="Luis Goicoechea J."/>
            <person name="Liang C."/>
            <person name="Chen C."/>
            <person name="Zhang W."/>
            <person name="Sun S."/>
            <person name="Liao Y."/>
            <person name="Zhang X."/>
            <person name="Yang L."/>
            <person name="Song C."/>
            <person name="Wang M."/>
            <person name="Shi J."/>
            <person name="Liu G."/>
            <person name="Liu J."/>
            <person name="Zhou H."/>
            <person name="Zhou W."/>
            <person name="Yu Q."/>
            <person name="An N."/>
            <person name="Chen Y."/>
            <person name="Cai Q."/>
            <person name="Wang B."/>
            <person name="Liu B."/>
            <person name="Min J."/>
            <person name="Huang Y."/>
            <person name="Wu H."/>
            <person name="Li Z."/>
            <person name="Zhang Y."/>
            <person name="Yin Y."/>
            <person name="Song W."/>
            <person name="Jiang J."/>
            <person name="Jackson S.A."/>
            <person name="Wing R.A."/>
            <person name="Wang J."/>
            <person name="Chen M."/>
        </authorList>
    </citation>
    <scope>NUCLEOTIDE SEQUENCE [LARGE SCALE GENOMIC DNA]</scope>
    <source>
        <strain evidence="1">cv. IRGC 101232</strain>
    </source>
</reference>
<dbReference type="HOGENOM" id="CLU_2889414_0_0_1"/>
<dbReference type="Proteomes" id="UP000006038">
    <property type="component" value="Chromosome 4"/>
</dbReference>
<dbReference type="EnsemblPlants" id="OB04G12760.1">
    <property type="protein sequence ID" value="OB04G12760.1"/>
    <property type="gene ID" value="OB04G12760"/>
</dbReference>
<sequence>MPTYKLSKLQVNERFDHIQSCVALKTLYCSKPYRILRITMLEDIVNCTFALMFPSKLINNIWG</sequence>
<proteinExistence type="predicted"/>
<reference evidence="1" key="2">
    <citation type="submission" date="2013-04" db="UniProtKB">
        <authorList>
            <consortium name="EnsemblPlants"/>
        </authorList>
    </citation>
    <scope>IDENTIFICATION</scope>
</reference>
<accession>J3LVV1</accession>
<protein>
    <submittedName>
        <fullName evidence="1">Uncharacterized protein</fullName>
    </submittedName>
</protein>
<keyword evidence="2" id="KW-1185">Reference proteome</keyword>